<reference evidence="1" key="2">
    <citation type="submission" date="2016-06" db="EMBL/GenBank/DDBJ databases">
        <title>Adaptive Radiation by Waves of Gene Transfer Leads to Fine-Scale Resource Partitioning in Marine Microbes.</title>
        <authorList>
            <person name="Hehemann J.-H."/>
            <person name="Arevalo P."/>
            <person name="Datta M.S."/>
            <person name="Yu X."/>
            <person name="Corzett C."/>
            <person name="Henschel A."/>
            <person name="Preheim S.P."/>
            <person name="Timberlake S."/>
            <person name="Alm E.J."/>
            <person name="Polz M.F."/>
        </authorList>
    </citation>
    <scope>NUCLEOTIDE SEQUENCE</scope>
    <source>
        <strain evidence="1">9CS106</strain>
    </source>
</reference>
<reference evidence="1" key="1">
    <citation type="journal article" date="2012" name="Science">
        <title>Ecological populations of bacteria act as socially cohesive units of antibiotic production and resistance.</title>
        <authorList>
            <person name="Cordero O.X."/>
            <person name="Wildschutte H."/>
            <person name="Kirkup B."/>
            <person name="Proehl S."/>
            <person name="Ngo L."/>
            <person name="Hussain F."/>
            <person name="Le Roux F."/>
            <person name="Mincer T."/>
            <person name="Polz M.F."/>
        </authorList>
    </citation>
    <scope>NUCLEOTIDE SEQUENCE</scope>
    <source>
        <strain evidence="1">9CS106</strain>
    </source>
</reference>
<dbReference type="EMBL" id="CP016231">
    <property type="protein sequence ID" value="ANP79295.1"/>
    <property type="molecule type" value="Genomic_DNA"/>
</dbReference>
<organism evidence="1">
    <name type="scientific">Vibrio crassostreae 9CS106</name>
    <dbReference type="NCBI Taxonomy" id="1191300"/>
    <lineage>
        <taxon>Bacteria</taxon>
        <taxon>Pseudomonadati</taxon>
        <taxon>Pseudomonadota</taxon>
        <taxon>Gammaproteobacteria</taxon>
        <taxon>Vibrionales</taxon>
        <taxon>Vibrionaceae</taxon>
        <taxon>Vibrio</taxon>
    </lineage>
</organism>
<proteinExistence type="predicted"/>
<evidence type="ECO:0000313" key="1">
    <source>
        <dbReference type="EMBL" id="ANP79295.1"/>
    </source>
</evidence>
<gene>
    <name evidence="1" type="ORF">A134_23055</name>
</gene>
<accession>A0A1B1C3A2</accession>
<sequence length="138" mass="16172">MERRTEIVTVLINKHVTTNEFTSGCHWTLRKKAKDDVRGGVLTSRFRLMKTFDKPVSIHIFPLVKKGDRIFDSSNYSCMAKFLEDELVSQKVLVDDTNKYVERVCLEKAERYDKNGYLVVIREVVEEESLLRELELIE</sequence>
<name>A0A1B1C3A2_9VIBR</name>
<protein>
    <submittedName>
        <fullName evidence="1">Uncharacterized protein</fullName>
    </submittedName>
</protein>
<dbReference type="AlphaFoldDB" id="A0A1B1C3A2"/>